<keyword evidence="17" id="KW-1185">Reference proteome</keyword>
<dbReference type="GO" id="GO:0043068">
    <property type="term" value="P:positive regulation of programmed cell death"/>
    <property type="evidence" value="ECO:0007669"/>
    <property type="project" value="UniProtKB-ARBA"/>
</dbReference>
<dbReference type="GO" id="GO:0004713">
    <property type="term" value="F:protein tyrosine kinase activity"/>
    <property type="evidence" value="ECO:0007669"/>
    <property type="project" value="UniProtKB-KW"/>
</dbReference>
<evidence type="ECO:0000256" key="9">
    <source>
        <dbReference type="ARBA" id="ARBA00038999"/>
    </source>
</evidence>
<dbReference type="GO" id="GO:0006950">
    <property type="term" value="P:response to stress"/>
    <property type="evidence" value="ECO:0007669"/>
    <property type="project" value="UniProtKB-ARBA"/>
</dbReference>
<comment type="similarity">
    <text evidence="8">Belongs to the protein kinase superfamily. STE Ser/Thr protein kinase family. MAP kinase kinase subfamily.</text>
</comment>
<dbReference type="InterPro" id="IPR017441">
    <property type="entry name" value="Protein_kinase_ATP_BS"/>
</dbReference>
<dbReference type="FunFam" id="1.10.510.10:FF:000432">
    <property type="entry name" value="mitogen-activated protein kinase kinase 3"/>
    <property type="match status" value="1"/>
</dbReference>
<dbReference type="SMART" id="SM00220">
    <property type="entry name" value="S_TKc"/>
    <property type="match status" value="1"/>
</dbReference>
<feature type="compositionally biased region" description="Low complexity" evidence="14">
    <location>
        <begin position="606"/>
        <end position="620"/>
    </location>
</feature>
<evidence type="ECO:0000256" key="5">
    <source>
        <dbReference type="ARBA" id="ARBA00022777"/>
    </source>
</evidence>
<organism evidence="16">
    <name type="scientific">Musca domestica</name>
    <name type="common">House fly</name>
    <dbReference type="NCBI Taxonomy" id="7370"/>
    <lineage>
        <taxon>Eukaryota</taxon>
        <taxon>Metazoa</taxon>
        <taxon>Ecdysozoa</taxon>
        <taxon>Arthropoda</taxon>
        <taxon>Hexapoda</taxon>
        <taxon>Insecta</taxon>
        <taxon>Pterygota</taxon>
        <taxon>Neoptera</taxon>
        <taxon>Endopterygota</taxon>
        <taxon>Diptera</taxon>
        <taxon>Brachycera</taxon>
        <taxon>Muscomorpha</taxon>
        <taxon>Muscoidea</taxon>
        <taxon>Muscidae</taxon>
        <taxon>Musca</taxon>
    </lineage>
</organism>
<dbReference type="KEGG" id="mde:101892997"/>
<dbReference type="PANTHER" id="PTHR47238">
    <property type="entry name" value="MITOGEN-ACTIVATED PROTEIN KINASE KINASE 5"/>
    <property type="match status" value="1"/>
</dbReference>
<dbReference type="GO" id="GO:0004674">
    <property type="term" value="F:protein serine/threonine kinase activity"/>
    <property type="evidence" value="ECO:0007669"/>
    <property type="project" value="UniProtKB-KW"/>
</dbReference>
<dbReference type="GO" id="GO:0016477">
    <property type="term" value="P:cell migration"/>
    <property type="evidence" value="ECO:0007669"/>
    <property type="project" value="UniProtKB-ARBA"/>
</dbReference>
<dbReference type="GeneID" id="101892997"/>
<feature type="region of interest" description="Disordered" evidence="14">
    <location>
        <begin position="531"/>
        <end position="584"/>
    </location>
</feature>
<dbReference type="InterPro" id="IPR008271">
    <property type="entry name" value="Ser/Thr_kinase_AS"/>
</dbReference>
<feature type="compositionally biased region" description="Low complexity" evidence="14">
    <location>
        <begin position="911"/>
        <end position="934"/>
    </location>
</feature>
<dbReference type="PROSITE" id="PS00108">
    <property type="entry name" value="PROTEIN_KINASE_ST"/>
    <property type="match status" value="1"/>
</dbReference>
<dbReference type="SUPFAM" id="SSF56112">
    <property type="entry name" value="Protein kinase-like (PK-like)"/>
    <property type="match status" value="1"/>
</dbReference>
<feature type="compositionally biased region" description="Low complexity" evidence="14">
    <location>
        <begin position="1075"/>
        <end position="1091"/>
    </location>
</feature>
<dbReference type="Proteomes" id="UP001652621">
    <property type="component" value="Unplaced"/>
</dbReference>
<dbReference type="PANTHER" id="PTHR47238:SF2">
    <property type="entry name" value="DUAL SPECIFICITY MITOGEN-ACTIVATED PROTEIN KINASE KINASE HEMIPTEROUS"/>
    <property type="match status" value="1"/>
</dbReference>
<feature type="region of interest" description="Disordered" evidence="14">
    <location>
        <begin position="710"/>
        <end position="732"/>
    </location>
</feature>
<feature type="compositionally biased region" description="Polar residues" evidence="14">
    <location>
        <begin position="937"/>
        <end position="948"/>
    </location>
</feature>
<dbReference type="RefSeq" id="XP_011296201.1">
    <property type="nucleotide sequence ID" value="XM_011297899.2"/>
</dbReference>
<dbReference type="EnsemblMetazoa" id="MDOA004197-RD">
    <property type="protein sequence ID" value="MDOA004197-PD"/>
    <property type="gene ID" value="MDOA004197"/>
</dbReference>
<dbReference type="Gene3D" id="1.10.510.10">
    <property type="entry name" value="Transferase(Phosphotransferase) domain 1"/>
    <property type="match status" value="1"/>
</dbReference>
<feature type="compositionally biased region" description="Polar residues" evidence="14">
    <location>
        <begin position="809"/>
        <end position="831"/>
    </location>
</feature>
<feature type="compositionally biased region" description="Basic and acidic residues" evidence="14">
    <location>
        <begin position="1280"/>
        <end position="1290"/>
    </location>
</feature>
<dbReference type="VEuPathDB" id="VectorBase:MDOMA2_018482"/>
<dbReference type="FunFam" id="3.30.200.20:FF:000040">
    <property type="entry name" value="Dual specificity mitogen-activated protein kinase kinase"/>
    <property type="match status" value="1"/>
</dbReference>
<dbReference type="PROSITE" id="PS00107">
    <property type="entry name" value="PROTEIN_KINASE_ATP"/>
    <property type="match status" value="1"/>
</dbReference>
<dbReference type="GO" id="GO:0010508">
    <property type="term" value="P:positive regulation of autophagy"/>
    <property type="evidence" value="ECO:0007669"/>
    <property type="project" value="UniProtKB-ARBA"/>
</dbReference>
<comment type="catalytic activity">
    <reaction evidence="11">
        <text>L-threonyl-[protein] + ATP = O-phospho-L-threonyl-[protein] + ADP + H(+)</text>
        <dbReference type="Rhea" id="RHEA:46608"/>
        <dbReference type="Rhea" id="RHEA-COMP:11060"/>
        <dbReference type="Rhea" id="RHEA-COMP:11605"/>
        <dbReference type="ChEBI" id="CHEBI:15378"/>
        <dbReference type="ChEBI" id="CHEBI:30013"/>
        <dbReference type="ChEBI" id="CHEBI:30616"/>
        <dbReference type="ChEBI" id="CHEBI:61977"/>
        <dbReference type="ChEBI" id="CHEBI:456216"/>
        <dbReference type="EC" id="2.7.12.2"/>
    </reaction>
</comment>
<feature type="compositionally biased region" description="Low complexity" evidence="14">
    <location>
        <begin position="531"/>
        <end position="541"/>
    </location>
</feature>
<evidence type="ECO:0000256" key="11">
    <source>
        <dbReference type="ARBA" id="ARBA00049299"/>
    </source>
</evidence>
<dbReference type="VEuPathDB" id="VectorBase:MDOA004197"/>
<keyword evidence="3" id="KW-0808">Transferase</keyword>
<evidence type="ECO:0000256" key="6">
    <source>
        <dbReference type="ARBA" id="ARBA00022840"/>
    </source>
</evidence>
<dbReference type="STRING" id="7370.A0A1I8MEW6"/>
<evidence type="ECO:0000259" key="15">
    <source>
        <dbReference type="PROSITE" id="PS50011"/>
    </source>
</evidence>
<comment type="catalytic activity">
    <reaction evidence="10">
        <text>L-seryl-[protein] + ATP = O-phospho-L-seryl-[protein] + ADP + H(+)</text>
        <dbReference type="Rhea" id="RHEA:17989"/>
        <dbReference type="Rhea" id="RHEA-COMP:9863"/>
        <dbReference type="Rhea" id="RHEA-COMP:11604"/>
        <dbReference type="ChEBI" id="CHEBI:15378"/>
        <dbReference type="ChEBI" id="CHEBI:29999"/>
        <dbReference type="ChEBI" id="CHEBI:30616"/>
        <dbReference type="ChEBI" id="CHEBI:83421"/>
        <dbReference type="ChEBI" id="CHEBI:456216"/>
        <dbReference type="EC" id="2.7.12.2"/>
    </reaction>
</comment>
<feature type="region of interest" description="Disordered" evidence="14">
    <location>
        <begin position="1074"/>
        <end position="1133"/>
    </location>
</feature>
<dbReference type="CDD" id="cd06618">
    <property type="entry name" value="PKc_MKK7"/>
    <property type="match status" value="1"/>
</dbReference>
<dbReference type="GO" id="GO:0048589">
    <property type="term" value="P:developmental growth"/>
    <property type="evidence" value="ECO:0007669"/>
    <property type="project" value="UniProtKB-ARBA"/>
</dbReference>
<evidence type="ECO:0000256" key="2">
    <source>
        <dbReference type="ARBA" id="ARBA00022553"/>
    </source>
</evidence>
<feature type="region of interest" description="Disordered" evidence="14">
    <location>
        <begin position="1231"/>
        <end position="1290"/>
    </location>
</feature>
<keyword evidence="6 13" id="KW-0067">ATP-binding</keyword>
<evidence type="ECO:0000256" key="12">
    <source>
        <dbReference type="ARBA" id="ARBA00051693"/>
    </source>
</evidence>
<evidence type="ECO:0000256" key="10">
    <source>
        <dbReference type="ARBA" id="ARBA00049014"/>
    </source>
</evidence>
<feature type="region of interest" description="Disordered" evidence="14">
    <location>
        <begin position="800"/>
        <end position="948"/>
    </location>
</feature>
<keyword evidence="2" id="KW-0597">Phosphoprotein</keyword>
<dbReference type="GO" id="GO:0051239">
    <property type="term" value="P:regulation of multicellular organismal process"/>
    <property type="evidence" value="ECO:0007669"/>
    <property type="project" value="UniProtKB-ARBA"/>
</dbReference>
<dbReference type="OrthoDB" id="10252354at2759"/>
<keyword evidence="5 18" id="KW-0418">Kinase</keyword>
<feature type="binding site" evidence="13">
    <location>
        <position position="123"/>
    </location>
    <ligand>
        <name>ATP</name>
        <dbReference type="ChEBI" id="CHEBI:30616"/>
    </ligand>
</feature>
<evidence type="ECO:0000313" key="17">
    <source>
        <dbReference type="Proteomes" id="UP001652621"/>
    </source>
</evidence>
<feature type="compositionally biased region" description="Low complexity" evidence="14">
    <location>
        <begin position="1101"/>
        <end position="1129"/>
    </location>
</feature>
<evidence type="ECO:0000256" key="14">
    <source>
        <dbReference type="SAM" id="MobiDB-lite"/>
    </source>
</evidence>
<comment type="catalytic activity">
    <reaction evidence="12">
        <text>L-tyrosyl-[protein] + ATP = O-phospho-L-tyrosyl-[protein] + ADP + H(+)</text>
        <dbReference type="Rhea" id="RHEA:10596"/>
        <dbReference type="Rhea" id="RHEA-COMP:10136"/>
        <dbReference type="Rhea" id="RHEA-COMP:20101"/>
        <dbReference type="ChEBI" id="CHEBI:15378"/>
        <dbReference type="ChEBI" id="CHEBI:30616"/>
        <dbReference type="ChEBI" id="CHEBI:46858"/>
        <dbReference type="ChEBI" id="CHEBI:61978"/>
        <dbReference type="ChEBI" id="CHEBI:456216"/>
        <dbReference type="EC" id="2.7.12.2"/>
    </reaction>
</comment>
<feature type="compositionally biased region" description="Low complexity" evidence="14">
    <location>
        <begin position="841"/>
        <end position="887"/>
    </location>
</feature>
<dbReference type="Gene3D" id="3.30.200.20">
    <property type="entry name" value="Phosphorylase Kinase, domain 1"/>
    <property type="match status" value="1"/>
</dbReference>
<evidence type="ECO:0000256" key="4">
    <source>
        <dbReference type="ARBA" id="ARBA00022741"/>
    </source>
</evidence>
<feature type="region of interest" description="Disordered" evidence="14">
    <location>
        <begin position="1168"/>
        <end position="1196"/>
    </location>
</feature>
<feature type="region of interest" description="Disordered" evidence="14">
    <location>
        <begin position="456"/>
        <end position="510"/>
    </location>
</feature>
<evidence type="ECO:0000256" key="7">
    <source>
        <dbReference type="ARBA" id="ARBA00023137"/>
    </source>
</evidence>
<dbReference type="InterPro" id="IPR052468">
    <property type="entry name" value="Dual_spec_MAPK_kinase"/>
</dbReference>
<proteinExistence type="inferred from homology"/>
<dbReference type="PROSITE" id="PS50011">
    <property type="entry name" value="PROTEIN_KINASE_DOM"/>
    <property type="match status" value="1"/>
</dbReference>
<feature type="domain" description="Protein kinase" evidence="15">
    <location>
        <begin position="94"/>
        <end position="353"/>
    </location>
</feature>
<feature type="region of interest" description="Disordered" evidence="14">
    <location>
        <begin position="598"/>
        <end position="635"/>
    </location>
</feature>
<dbReference type="InterPro" id="IPR011009">
    <property type="entry name" value="Kinase-like_dom_sf"/>
</dbReference>
<evidence type="ECO:0000313" key="18">
    <source>
        <dbReference type="RefSeq" id="XP_011296201.1"/>
    </source>
</evidence>
<dbReference type="GO" id="GO:0004708">
    <property type="term" value="F:MAP kinase kinase activity"/>
    <property type="evidence" value="ECO:0007669"/>
    <property type="project" value="UniProtKB-EC"/>
</dbReference>
<evidence type="ECO:0000256" key="13">
    <source>
        <dbReference type="PROSITE-ProRule" id="PRU10141"/>
    </source>
</evidence>
<evidence type="ECO:0000313" key="16">
    <source>
        <dbReference type="EnsemblMetazoa" id="MDOA004197-PD"/>
    </source>
</evidence>
<accession>A0A1I8MEW6</accession>
<reference evidence="16" key="1">
    <citation type="submission" date="2020-05" db="UniProtKB">
        <authorList>
            <consortium name="EnsemblMetazoa"/>
        </authorList>
    </citation>
    <scope>IDENTIFICATION</scope>
    <source>
        <strain evidence="16">Aabys</strain>
    </source>
</reference>
<feature type="region of interest" description="Disordered" evidence="14">
    <location>
        <begin position="35"/>
        <end position="66"/>
    </location>
</feature>
<dbReference type="EnsemblMetazoa" id="MDOA004197-RE">
    <property type="protein sequence ID" value="MDOA004197-PE"/>
    <property type="gene ID" value="MDOA004197"/>
</dbReference>
<evidence type="ECO:0000256" key="1">
    <source>
        <dbReference type="ARBA" id="ARBA00022527"/>
    </source>
</evidence>
<name>A0A1I8MEW6_MUSDO</name>
<feature type="region of interest" description="Disordered" evidence="14">
    <location>
        <begin position="978"/>
        <end position="998"/>
    </location>
</feature>
<dbReference type="EC" id="2.7.12.2" evidence="9"/>
<dbReference type="GO" id="GO:0005524">
    <property type="term" value="F:ATP binding"/>
    <property type="evidence" value="ECO:0007669"/>
    <property type="project" value="UniProtKB-UniRule"/>
</dbReference>
<sequence length="1290" mass="140252">MDEITWRLQSLEKRLLEQNDSSRLVYDTSPVPEVRRRPAGLDSIPNRSRMTLNLPHSPAPATESETERKLRKIHKQSGILTINNNKYKSDIKDLEHLGDLGNGTSGNVVKMRHKQSGTIIAVKQMRRTSNIEENKRILMDLDVVLKSHDCPYIVQCFGCFITDADVWICMELMSMCFDKLLKLSKKPVPEPILGKVTVATVKALSYLKDTHGVIHRDVKPSNILIDERGNIKLCDFGISGRLVDSKAATRSAGCAAYMAPERIDPKKIKYDIRADVWSLGITLVELAIARSPYEGCKTDFEVLTKVLDSAPPTLPEDEHFHFSDEFHSFVKKCLKKDHLQRPKYPELLVQPFIIYYENAEVDIPKWFKSVVDSTSIKTHRRTQIPTSMIPATYDATKHYRSPHNALIFDTSASSSSSAAAASSSLNTNPFVTGATTATATTTMTINTTKSSLATTAASASSQQSHSQIPSYYGTGSHYQPQRNNSFHREHQKHQQPSQLPQSINQYNGSNATTSTATINYNQGSTMTTTTTAAAAATSGSTPNFGTARPSLERLPSGSGSSSATSSSPLSPPSITTLTTNPDRDTKLVNEMHKLCRKSPFMPKKYNGSSSNNRYNASAATAGGGDESPKKESVLSSIGQSILRNLTTSPFSQKKNTSNTVQPNQIDPLFRMPCAQDVSYSAFDTMDHASNVNKSNATDSPALQRKRYQMGSDSKYNTTAAKKPSTDTSPSTIAASTGVDIFESFQDKPQEFHEGKTSSVIPPPTTTAATTTLTKNEAQPQRVPGNHSPLVLQRFYHQQNQLREKELERQQYQQSHHTFYNKNSPSSSNDITNPFHHPNLYHTSASSPQQQQQQHQHFSSHIPIASSSTLSSYSTSSQSSTQSSQCSQVGGDMPSSAQQQQQHHHHGPRSLPLMSSYDSKLSSSPTSPPQAQTATMGFGTNATQASPTSASINATGHLQYQPLPQHYLTNTPYANVMRGSGSPPISPPDDAGNQRMGVTSPTVSKLSKLYNQRHQGNMSPSTAAAVAASASITNANNAGTSSAATKENNYKTESGWFNTLAGAMKRQLSNYVKIQTSNNNSPSNSATTSPTNGDTNAPPPADNNKANLFYRTMSTGSSSSPSNSQTTSPSDEAALATGTALKTPSANGSEGFYEGSSAGGFIRRYAASTGSGGSTGAGSNLNASGTNTSIPATHTPPHILANLDRRHRSPDPPPRYNRGQSPLLLRKNILELSGQPPGTSPLLNRRFVNASPPLPPPRRGSESVPGSPQHFRTRIHYTPEPQRRIYRTIDQ</sequence>
<reference evidence="18" key="2">
    <citation type="submission" date="2025-04" db="UniProtKB">
        <authorList>
            <consortium name="RefSeq"/>
        </authorList>
    </citation>
    <scope>IDENTIFICATION</scope>
    <source>
        <strain evidence="18">Aabys</strain>
    </source>
</reference>
<dbReference type="GO" id="GO:0005829">
    <property type="term" value="C:cytosol"/>
    <property type="evidence" value="ECO:0007669"/>
    <property type="project" value="UniProtKB-ARBA"/>
</dbReference>
<protein>
    <recommendedName>
        <fullName evidence="9">mitogen-activated protein kinase kinase</fullName>
        <ecNumber evidence="9">2.7.12.2</ecNumber>
    </recommendedName>
</protein>
<keyword evidence="1" id="KW-0723">Serine/threonine-protein kinase</keyword>
<feature type="compositionally biased region" description="Polar residues" evidence="14">
    <location>
        <begin position="494"/>
        <end position="510"/>
    </location>
</feature>
<dbReference type="GO" id="GO:0030707">
    <property type="term" value="P:follicle cell of egg chamber development"/>
    <property type="evidence" value="ECO:0007669"/>
    <property type="project" value="UniProtKB-ARBA"/>
</dbReference>
<keyword evidence="4 13" id="KW-0547">Nucleotide-binding</keyword>
<keyword evidence="7" id="KW-0829">Tyrosine-protein kinase</keyword>
<evidence type="ECO:0000256" key="8">
    <source>
        <dbReference type="ARBA" id="ARBA00038035"/>
    </source>
</evidence>
<feature type="compositionally biased region" description="Low complexity" evidence="14">
    <location>
        <begin position="456"/>
        <end position="467"/>
    </location>
</feature>
<gene>
    <name evidence="16" type="primary">101892997</name>
    <name evidence="18" type="synonym">LOC101892997</name>
</gene>
<feature type="compositionally biased region" description="Low complexity" evidence="14">
    <location>
        <begin position="552"/>
        <end position="579"/>
    </location>
</feature>
<evidence type="ECO:0000256" key="3">
    <source>
        <dbReference type="ARBA" id="ARBA00022679"/>
    </source>
</evidence>
<dbReference type="Pfam" id="PF00069">
    <property type="entry name" value="Pkinase"/>
    <property type="match status" value="1"/>
</dbReference>
<dbReference type="InterPro" id="IPR000719">
    <property type="entry name" value="Prot_kinase_dom"/>
</dbReference>